<dbReference type="AlphaFoldDB" id="A0A1G2RK99"/>
<name>A0A1G2RK99_9BACT</name>
<gene>
    <name evidence="1" type="ORF">A2940_00850</name>
</gene>
<dbReference type="Proteomes" id="UP000178421">
    <property type="component" value="Unassembled WGS sequence"/>
</dbReference>
<organism evidence="1 2">
    <name type="scientific">Candidatus Wildermuthbacteria bacterium RIFCSPLOWO2_01_FULL_48_29</name>
    <dbReference type="NCBI Taxonomy" id="1802462"/>
    <lineage>
        <taxon>Bacteria</taxon>
        <taxon>Candidatus Wildermuthiibacteriota</taxon>
    </lineage>
</organism>
<evidence type="ECO:0008006" key="3">
    <source>
        <dbReference type="Google" id="ProtNLM"/>
    </source>
</evidence>
<accession>A0A1G2RK99</accession>
<evidence type="ECO:0000313" key="1">
    <source>
        <dbReference type="EMBL" id="OHA73263.1"/>
    </source>
</evidence>
<reference evidence="1 2" key="1">
    <citation type="journal article" date="2016" name="Nat. Commun.">
        <title>Thousands of microbial genomes shed light on interconnected biogeochemical processes in an aquifer system.</title>
        <authorList>
            <person name="Anantharaman K."/>
            <person name="Brown C.T."/>
            <person name="Hug L.A."/>
            <person name="Sharon I."/>
            <person name="Castelle C.J."/>
            <person name="Probst A.J."/>
            <person name="Thomas B.C."/>
            <person name="Singh A."/>
            <person name="Wilkins M.J."/>
            <person name="Karaoz U."/>
            <person name="Brodie E.L."/>
            <person name="Williams K.H."/>
            <person name="Hubbard S.S."/>
            <person name="Banfield J.F."/>
        </authorList>
    </citation>
    <scope>NUCLEOTIDE SEQUENCE [LARGE SCALE GENOMIC DNA]</scope>
</reference>
<comment type="caution">
    <text evidence="1">The sequence shown here is derived from an EMBL/GenBank/DDBJ whole genome shotgun (WGS) entry which is preliminary data.</text>
</comment>
<sequence>MLRLGVEFSNMGFGFLSFAPKKGNNVLALRVGEREVDFLLFKNTSEGIRVLAYGSEETLHFHIRQVLEKIFAQLPQKERIHELRVTFETNSFRAQVITLTLPPKGHSHIIDSGEARSIEREILSRAARTLQNTLFRESGILPNAFSLRRVKILERSIAGYPVSKLAGSMSRELEFSLLGMFLLESSFLPVEEFARAHRIADMSVLHIAEALESFVRKPEREGIYLCIEEEKTQIAVQMRDRFAFLGTVSMGAHNFTEFFADRLGMRESTVRVFQQQYFENSLSVGVQEKMQTYLLPEIQKFGTLIKQKLLEAKIVLPGSLWVFGRGGVLRNLQSLFAPAPLDDLPFAQKPRIRFLLPEDVLEVKNFPGARDPFYTELCLLGAFALNRR</sequence>
<evidence type="ECO:0000313" key="2">
    <source>
        <dbReference type="Proteomes" id="UP000178421"/>
    </source>
</evidence>
<dbReference type="EMBL" id="MHUH01000020">
    <property type="protein sequence ID" value="OHA73263.1"/>
    <property type="molecule type" value="Genomic_DNA"/>
</dbReference>
<proteinExistence type="predicted"/>
<protein>
    <recommendedName>
        <fullName evidence="3">SHS2 domain-containing protein</fullName>
    </recommendedName>
</protein>